<dbReference type="SUPFAM" id="SSF53474">
    <property type="entry name" value="alpha/beta-Hydrolases"/>
    <property type="match status" value="1"/>
</dbReference>
<evidence type="ECO:0000313" key="2">
    <source>
        <dbReference type="Proteomes" id="UP001214201"/>
    </source>
</evidence>
<dbReference type="Proteomes" id="UP001214201">
    <property type="component" value="Chromosome"/>
</dbReference>
<organism evidence="1 2">
    <name type="scientific">Xanthomonas cucurbitae</name>
    <dbReference type="NCBI Taxonomy" id="56453"/>
    <lineage>
        <taxon>Bacteria</taxon>
        <taxon>Pseudomonadati</taxon>
        <taxon>Pseudomonadota</taxon>
        <taxon>Gammaproteobacteria</taxon>
        <taxon>Lysobacterales</taxon>
        <taxon>Lysobacteraceae</taxon>
        <taxon>Xanthomonas</taxon>
    </lineage>
</organism>
<dbReference type="RefSeq" id="WP_146090296.1">
    <property type="nucleotide sequence ID" value="NZ_CP082213.1"/>
</dbReference>
<gene>
    <name evidence="1" type="ORF">K6978_16195</name>
</gene>
<reference evidence="1 2" key="1">
    <citation type="submission" date="2021-08" db="EMBL/GenBank/DDBJ databases">
        <title>Genome sequences of Xanthomonas cucurbitae isolates from 5 Midwestern US states.</title>
        <authorList>
            <person name="Hind S.R."/>
        </authorList>
    </citation>
    <scope>NUCLEOTIDE SEQUENCE [LARGE SCALE GENOMIC DNA]</scope>
    <source>
        <strain evidence="1 2">OH_261</strain>
    </source>
</reference>
<dbReference type="Pfam" id="PF26363">
    <property type="entry name" value="Phospholipase-like"/>
    <property type="match status" value="1"/>
</dbReference>
<evidence type="ECO:0000313" key="1">
    <source>
        <dbReference type="EMBL" id="WDM70904.1"/>
    </source>
</evidence>
<evidence type="ECO:0008006" key="3">
    <source>
        <dbReference type="Google" id="ProtNLM"/>
    </source>
</evidence>
<accession>A0ABY7YAK6</accession>
<proteinExistence type="predicted"/>
<sequence>MEFSQSEKIYAQLAANVYAATNNDAEGKPRVRSQLNALPLPGPEWVQIDEHVAISGFMAKAFRNVYTGEVVVSYAGTTEENLLDWIFGNIPAGAGVYSTQVEQAMAFYLELLRIPGVADTSVTFMCHSLGWGGGLASLMAVSFNSIDIQDLSQS</sequence>
<keyword evidence="2" id="KW-1185">Reference proteome</keyword>
<dbReference type="EMBL" id="CP082214">
    <property type="protein sequence ID" value="WDM70904.1"/>
    <property type="molecule type" value="Genomic_DNA"/>
</dbReference>
<protein>
    <recommendedName>
        <fullName evidence="3">Fungal lipase-like domain-containing protein</fullName>
    </recommendedName>
</protein>
<name>A0ABY7YAK6_9XANT</name>
<dbReference type="InterPro" id="IPR029058">
    <property type="entry name" value="AB_hydrolase_fold"/>
</dbReference>